<feature type="region of interest" description="Disordered" evidence="1">
    <location>
        <begin position="408"/>
        <end position="427"/>
    </location>
</feature>
<dbReference type="Proteomes" id="UP000663852">
    <property type="component" value="Unassembled WGS sequence"/>
</dbReference>
<gene>
    <name evidence="2" type="ORF">EDS130_LOCUS9153</name>
    <name evidence="3" type="ORF">XAT740_LOCUS45207</name>
</gene>
<evidence type="ECO:0000313" key="4">
    <source>
        <dbReference type="Proteomes" id="UP000663828"/>
    </source>
</evidence>
<evidence type="ECO:0008006" key="6">
    <source>
        <dbReference type="Google" id="ProtNLM"/>
    </source>
</evidence>
<keyword evidence="4" id="KW-1185">Reference proteome</keyword>
<dbReference type="EMBL" id="CAJNOJ010000030">
    <property type="protein sequence ID" value="CAF0888415.1"/>
    <property type="molecule type" value="Genomic_DNA"/>
</dbReference>
<evidence type="ECO:0000313" key="3">
    <source>
        <dbReference type="EMBL" id="CAF1578224.1"/>
    </source>
</evidence>
<sequence>MYLVGWCRVYVLAINRSMFISNKTFFLGDVLIFLNDTNIIKPPVALSIDRVKSEFTALRRQNKTIQIGICRCADRSVFNNATVQHLGSLTLHEFENLSRREESNDTQTSTAIVHSESKKLLSLFSNKKKSFSIKKRKSIPKKTNETDQNKILTVKNNEDRPLVKQSPTDHVDMQSNRESGLNKLAQKLGPVHQNPSTQILTDACFIYRRQIVKRPDTNAMILRGREIAHEAANSPVLPLSMPSYSHDQIRELYGEIDRKTRRLQENQYIFHTPMIDAWNETPPWSLSSTSSLNQNQCPLPKFRLDKNDQTLFMATFLSTGLSNRPTPSSSNEKDAIRGSFRTSVGERTSVSPSPLLLNVRFDYNKVNSTEMTSKDETSLFDDIQQKISMEKASDIISAFDLDFLQQNASKPSTKPTNDVNSSSPKLEPLAIKADDDTIDIDSLIDVDEQAALTYHMDKESSIDTELHSLFSVPNPATTCIHPQTIDSHEIVKQDDRMKTITSPDDSCYHDALTSSIQSSIFSDNFFEQIETLNHINKIQELESLDVDESKTSCEINQNPACLYHLVFSYDEQLIEEQDDGVINAESVLNLTQDRSVIKSENPTNDENNYRQITSDIDEDFEELYERYLMNLSQYHKILEQIEEVEQKQKQLSPIDENPNVKEFNSNNFELSVQRQGNHIGHYGFEIDQTDDGKIKISSIIDSTYCPDLNVGDEIVGIDHFSPLASLEQYHLLLNSLWHDQCEYLDLIVKKPSNIPTGAVCQPVPSHSNILSWPIPKAETGKTTAVFFLATLNKNSITTCQP</sequence>
<proteinExistence type="predicted"/>
<accession>A0A813YSF9</accession>
<feature type="compositionally biased region" description="Polar residues" evidence="1">
    <location>
        <begin position="340"/>
        <end position="349"/>
    </location>
</feature>
<feature type="region of interest" description="Disordered" evidence="1">
    <location>
        <begin position="322"/>
        <end position="349"/>
    </location>
</feature>
<evidence type="ECO:0000313" key="5">
    <source>
        <dbReference type="Proteomes" id="UP000663852"/>
    </source>
</evidence>
<feature type="compositionally biased region" description="Polar residues" evidence="1">
    <location>
        <begin position="408"/>
        <end position="424"/>
    </location>
</feature>
<dbReference type="EMBL" id="CAJNOR010005863">
    <property type="protein sequence ID" value="CAF1578224.1"/>
    <property type="molecule type" value="Genomic_DNA"/>
</dbReference>
<comment type="caution">
    <text evidence="2">The sequence shown here is derived from an EMBL/GenBank/DDBJ whole genome shotgun (WGS) entry which is preliminary data.</text>
</comment>
<dbReference type="AlphaFoldDB" id="A0A813YSF9"/>
<evidence type="ECO:0000256" key="1">
    <source>
        <dbReference type="SAM" id="MobiDB-lite"/>
    </source>
</evidence>
<reference evidence="2" key="1">
    <citation type="submission" date="2021-02" db="EMBL/GenBank/DDBJ databases">
        <authorList>
            <person name="Nowell W R."/>
        </authorList>
    </citation>
    <scope>NUCLEOTIDE SEQUENCE</scope>
</reference>
<name>A0A813YSF9_ADIRI</name>
<dbReference type="OrthoDB" id="10056702at2759"/>
<evidence type="ECO:0000313" key="2">
    <source>
        <dbReference type="EMBL" id="CAF0888415.1"/>
    </source>
</evidence>
<protein>
    <recommendedName>
        <fullName evidence="6">PDZ domain-containing protein</fullName>
    </recommendedName>
</protein>
<organism evidence="2 5">
    <name type="scientific">Adineta ricciae</name>
    <name type="common">Rotifer</name>
    <dbReference type="NCBI Taxonomy" id="249248"/>
    <lineage>
        <taxon>Eukaryota</taxon>
        <taxon>Metazoa</taxon>
        <taxon>Spiralia</taxon>
        <taxon>Gnathifera</taxon>
        <taxon>Rotifera</taxon>
        <taxon>Eurotatoria</taxon>
        <taxon>Bdelloidea</taxon>
        <taxon>Adinetida</taxon>
        <taxon>Adinetidae</taxon>
        <taxon>Adineta</taxon>
    </lineage>
</organism>
<dbReference type="Proteomes" id="UP000663828">
    <property type="component" value="Unassembled WGS sequence"/>
</dbReference>